<organism evidence="2 3">
    <name type="scientific">Donghicola mangrovi</name>
    <dbReference type="NCBI Taxonomy" id="2729614"/>
    <lineage>
        <taxon>Bacteria</taxon>
        <taxon>Pseudomonadati</taxon>
        <taxon>Pseudomonadota</taxon>
        <taxon>Alphaproteobacteria</taxon>
        <taxon>Rhodobacterales</taxon>
        <taxon>Roseobacteraceae</taxon>
        <taxon>Donghicola</taxon>
    </lineage>
</organism>
<sequence>MTAQKMAGQLRHDLRRGLQPDYVDASRIKLNRVLLEPSTTGELRNICEERRALRQCQRKMKSNAAIGTRGIITFGSEAAQMFEAIGSSQQDRAFRALTKAIARHLNTTVHGLVVHNDEATIHAHFILAAFNMNGDPLSKSTSPKVLSALQDIAYDVLSTFCPDMERGRRYGDRIAAGADYADTVHKSVKELHRTLPADLAKKRGELKTLELAEQEAEKRVQEMQTRVSKLHDKAKLSDAEVKRLATYEKRLKDRVQALNTAQAKAEAARAEATRLAEIAKAEQIEEETKSKAAKEEAEMLTTAVTALAEEVNGRSIRRTKDGKLTASHPERLKPAAKAISPAILAAADLVGKLETEEAELREERAKLALREQEVRKREALIEEQVKKNKKDRDDLQAERAKVETLKNKHLKMIGRMVTFLGRDDLTQEAWLEGKALEQEARELSAEDPPEEFGHRPL</sequence>
<proteinExistence type="predicted"/>
<evidence type="ECO:0000256" key="1">
    <source>
        <dbReference type="SAM" id="Coils"/>
    </source>
</evidence>
<reference evidence="2 3" key="1">
    <citation type="submission" date="2020-04" db="EMBL/GenBank/DDBJ databases">
        <title>Donghicola sp., a member of the Rhodobacteraceae family isolated from mangrove forest in Thailand.</title>
        <authorList>
            <person name="Charoenyingcharoen P."/>
            <person name="Yukphan P."/>
        </authorList>
    </citation>
    <scope>NUCLEOTIDE SEQUENCE [LARGE SCALE GENOMIC DNA]</scope>
    <source>
        <strain evidence="2 3">B5-SW-15</strain>
    </source>
</reference>
<dbReference type="Gene3D" id="3.30.930.30">
    <property type="match status" value="1"/>
</dbReference>
<evidence type="ECO:0000313" key="2">
    <source>
        <dbReference type="EMBL" id="NVO25749.1"/>
    </source>
</evidence>
<dbReference type="InterPro" id="IPR001668">
    <property type="entry name" value="Mob_Pre"/>
</dbReference>
<dbReference type="AlphaFoldDB" id="A0A850QIA1"/>
<feature type="coiled-coil region" evidence="1">
    <location>
        <begin position="199"/>
        <end position="298"/>
    </location>
</feature>
<name>A0A850QIA1_9RHOB</name>
<dbReference type="Pfam" id="PF01076">
    <property type="entry name" value="Mob_Pre"/>
    <property type="match status" value="1"/>
</dbReference>
<accession>A0A850QIA1</accession>
<dbReference type="Proteomes" id="UP000592216">
    <property type="component" value="Unassembled WGS sequence"/>
</dbReference>
<feature type="coiled-coil region" evidence="1">
    <location>
        <begin position="346"/>
        <end position="408"/>
    </location>
</feature>
<comment type="caution">
    <text evidence="2">The sequence shown here is derived from an EMBL/GenBank/DDBJ whole genome shotgun (WGS) entry which is preliminary data.</text>
</comment>
<dbReference type="GO" id="GO:0006310">
    <property type="term" value="P:DNA recombination"/>
    <property type="evidence" value="ECO:0007669"/>
    <property type="project" value="InterPro"/>
</dbReference>
<protein>
    <recommendedName>
        <fullName evidence="4">Plasmid recombination enzyme</fullName>
    </recommendedName>
</protein>
<dbReference type="GO" id="GO:0003677">
    <property type="term" value="F:DNA binding"/>
    <property type="evidence" value="ECO:0007669"/>
    <property type="project" value="InterPro"/>
</dbReference>
<evidence type="ECO:0008006" key="4">
    <source>
        <dbReference type="Google" id="ProtNLM"/>
    </source>
</evidence>
<gene>
    <name evidence="2" type="ORF">HJ536_20595</name>
</gene>
<dbReference type="EMBL" id="JABCJE010000030">
    <property type="protein sequence ID" value="NVO25749.1"/>
    <property type="molecule type" value="Genomic_DNA"/>
</dbReference>
<keyword evidence="1" id="KW-0175">Coiled coil</keyword>
<evidence type="ECO:0000313" key="3">
    <source>
        <dbReference type="Proteomes" id="UP000592216"/>
    </source>
</evidence>